<name>A0ACB8Y9P9_ARCLA</name>
<dbReference type="EMBL" id="CM042059">
    <property type="protein sequence ID" value="KAI3681647.1"/>
    <property type="molecule type" value="Genomic_DNA"/>
</dbReference>
<dbReference type="Proteomes" id="UP001055879">
    <property type="component" value="Linkage Group LG13"/>
</dbReference>
<sequence length="120" mass="12964">MVGGGSNSKKKLKSAARKLLHTCGSFSFGQTHLDPPHVLPSPTVTTQLPIEVLTSGSTNNSPKPSKEIEMPDLTTSSSKAISTGFQEQAAKEIREAQAMVAAAAKLVASKRYWQRIFYLF</sequence>
<reference evidence="2" key="1">
    <citation type="journal article" date="2022" name="Mol. Ecol. Resour.">
        <title>The genomes of chicory, endive, great burdock and yacon provide insights into Asteraceae palaeo-polyploidization history and plant inulin production.</title>
        <authorList>
            <person name="Fan W."/>
            <person name="Wang S."/>
            <person name="Wang H."/>
            <person name="Wang A."/>
            <person name="Jiang F."/>
            <person name="Liu H."/>
            <person name="Zhao H."/>
            <person name="Xu D."/>
            <person name="Zhang Y."/>
        </authorList>
    </citation>
    <scope>NUCLEOTIDE SEQUENCE [LARGE SCALE GENOMIC DNA]</scope>
    <source>
        <strain evidence="2">cv. Niubang</strain>
    </source>
</reference>
<proteinExistence type="predicted"/>
<keyword evidence="2" id="KW-1185">Reference proteome</keyword>
<accession>A0ACB8Y9P9</accession>
<evidence type="ECO:0000313" key="1">
    <source>
        <dbReference type="EMBL" id="KAI3681647.1"/>
    </source>
</evidence>
<protein>
    <submittedName>
        <fullName evidence="1">Uncharacterized protein</fullName>
    </submittedName>
</protein>
<gene>
    <name evidence="1" type="ORF">L6452_36449</name>
</gene>
<organism evidence="1 2">
    <name type="scientific">Arctium lappa</name>
    <name type="common">Greater burdock</name>
    <name type="synonym">Lappa major</name>
    <dbReference type="NCBI Taxonomy" id="4217"/>
    <lineage>
        <taxon>Eukaryota</taxon>
        <taxon>Viridiplantae</taxon>
        <taxon>Streptophyta</taxon>
        <taxon>Embryophyta</taxon>
        <taxon>Tracheophyta</taxon>
        <taxon>Spermatophyta</taxon>
        <taxon>Magnoliopsida</taxon>
        <taxon>eudicotyledons</taxon>
        <taxon>Gunneridae</taxon>
        <taxon>Pentapetalae</taxon>
        <taxon>asterids</taxon>
        <taxon>campanulids</taxon>
        <taxon>Asterales</taxon>
        <taxon>Asteraceae</taxon>
        <taxon>Carduoideae</taxon>
        <taxon>Cardueae</taxon>
        <taxon>Arctiinae</taxon>
        <taxon>Arctium</taxon>
    </lineage>
</organism>
<evidence type="ECO:0000313" key="2">
    <source>
        <dbReference type="Proteomes" id="UP001055879"/>
    </source>
</evidence>
<comment type="caution">
    <text evidence="1">The sequence shown here is derived from an EMBL/GenBank/DDBJ whole genome shotgun (WGS) entry which is preliminary data.</text>
</comment>
<reference evidence="1 2" key="2">
    <citation type="journal article" date="2022" name="Mol. Ecol. Resour.">
        <title>The genomes of chicory, endive, great burdock and yacon provide insights into Asteraceae paleo-polyploidization history and plant inulin production.</title>
        <authorList>
            <person name="Fan W."/>
            <person name="Wang S."/>
            <person name="Wang H."/>
            <person name="Wang A."/>
            <person name="Jiang F."/>
            <person name="Liu H."/>
            <person name="Zhao H."/>
            <person name="Xu D."/>
            <person name="Zhang Y."/>
        </authorList>
    </citation>
    <scope>NUCLEOTIDE SEQUENCE [LARGE SCALE GENOMIC DNA]</scope>
    <source>
        <strain evidence="2">cv. Niubang</strain>
    </source>
</reference>